<name>A0A420WGA9_9PROT</name>
<dbReference type="InterPro" id="IPR030802">
    <property type="entry name" value="Permease_MalE"/>
</dbReference>
<dbReference type="RefSeq" id="WP_121219484.1">
    <property type="nucleotide sequence ID" value="NZ_RBIG01000002.1"/>
</dbReference>
<reference evidence="3 4" key="1">
    <citation type="submission" date="2018-10" db="EMBL/GenBank/DDBJ databases">
        <title>Comparative analysis of microorganisms from saline springs in Andes Mountain Range, Colombia.</title>
        <authorList>
            <person name="Rubin E."/>
        </authorList>
    </citation>
    <scope>NUCLEOTIDE SEQUENCE [LARGE SCALE GENOMIC DNA]</scope>
    <source>
        <strain evidence="3 4">USBA 36</strain>
    </source>
</reference>
<dbReference type="Pfam" id="PF13466">
    <property type="entry name" value="STAS_2"/>
    <property type="match status" value="1"/>
</dbReference>
<dbReference type="GO" id="GO:0005548">
    <property type="term" value="F:phospholipid transporter activity"/>
    <property type="evidence" value="ECO:0007669"/>
    <property type="project" value="TreeGrafter"/>
</dbReference>
<dbReference type="Proteomes" id="UP000277424">
    <property type="component" value="Unassembled WGS sequence"/>
</dbReference>
<organism evidence="3 4">
    <name type="scientific">Oceanibaculum indicum</name>
    <dbReference type="NCBI Taxonomy" id="526216"/>
    <lineage>
        <taxon>Bacteria</taxon>
        <taxon>Pseudomonadati</taxon>
        <taxon>Pseudomonadota</taxon>
        <taxon>Alphaproteobacteria</taxon>
        <taxon>Rhodospirillales</taxon>
        <taxon>Oceanibaculaceae</taxon>
        <taxon>Oceanibaculum</taxon>
    </lineage>
</organism>
<dbReference type="SUPFAM" id="SSF52091">
    <property type="entry name" value="SpoIIaa-like"/>
    <property type="match status" value="1"/>
</dbReference>
<evidence type="ECO:0000259" key="2">
    <source>
        <dbReference type="Pfam" id="PF13466"/>
    </source>
</evidence>
<feature type="transmembrane region" description="Helical" evidence="1">
    <location>
        <begin position="171"/>
        <end position="193"/>
    </location>
</feature>
<dbReference type="OrthoDB" id="9806241at2"/>
<feature type="transmembrane region" description="Helical" evidence="1">
    <location>
        <begin position="199"/>
        <end position="224"/>
    </location>
</feature>
<feature type="transmembrane region" description="Helical" evidence="1">
    <location>
        <begin position="272"/>
        <end position="293"/>
    </location>
</feature>
<dbReference type="Gene3D" id="3.30.750.24">
    <property type="entry name" value="STAS domain"/>
    <property type="match status" value="1"/>
</dbReference>
<dbReference type="PANTHER" id="PTHR30188">
    <property type="entry name" value="ABC TRANSPORTER PERMEASE PROTEIN-RELATED"/>
    <property type="match status" value="1"/>
</dbReference>
<dbReference type="InterPro" id="IPR036513">
    <property type="entry name" value="STAS_dom_sf"/>
</dbReference>
<evidence type="ECO:0000313" key="3">
    <source>
        <dbReference type="EMBL" id="RKQ69985.1"/>
    </source>
</evidence>
<proteinExistence type="predicted"/>
<dbReference type="Pfam" id="PF02405">
    <property type="entry name" value="MlaE"/>
    <property type="match status" value="1"/>
</dbReference>
<keyword evidence="1" id="KW-0812">Transmembrane</keyword>
<gene>
    <name evidence="3" type="ORF">BCL74_1920</name>
</gene>
<feature type="transmembrane region" description="Helical" evidence="1">
    <location>
        <begin position="348"/>
        <end position="374"/>
    </location>
</feature>
<dbReference type="InterPro" id="IPR058548">
    <property type="entry name" value="MlaB-like_STAS"/>
</dbReference>
<dbReference type="EMBL" id="RBIG01000002">
    <property type="protein sequence ID" value="RKQ69985.1"/>
    <property type="molecule type" value="Genomic_DNA"/>
</dbReference>
<feature type="domain" description="MlaB-like STAS" evidence="2">
    <location>
        <begin position="19"/>
        <end position="97"/>
    </location>
</feature>
<evidence type="ECO:0000313" key="4">
    <source>
        <dbReference type="Proteomes" id="UP000277424"/>
    </source>
</evidence>
<evidence type="ECO:0000256" key="1">
    <source>
        <dbReference type="SAM" id="Phobius"/>
    </source>
</evidence>
<accession>A0A420WGA9</accession>
<keyword evidence="1" id="KW-0472">Membrane</keyword>
<dbReference type="GO" id="GO:0043190">
    <property type="term" value="C:ATP-binding cassette (ABC) transporter complex"/>
    <property type="evidence" value="ECO:0007669"/>
    <property type="project" value="InterPro"/>
</dbReference>
<protein>
    <submittedName>
        <fullName evidence="3">Phospholipid/cholesterol/gamma-HCH transport system permease protein</fullName>
    </submittedName>
</protein>
<feature type="transmembrane region" description="Helical" evidence="1">
    <location>
        <begin position="313"/>
        <end position="336"/>
    </location>
</feature>
<dbReference type="PANTHER" id="PTHR30188:SF3">
    <property type="entry name" value="ABC TRANSPORTER PERMEASE"/>
    <property type="match status" value="1"/>
</dbReference>
<dbReference type="AlphaFoldDB" id="A0A420WGA9"/>
<comment type="caution">
    <text evidence="3">The sequence shown here is derived from an EMBL/GenBank/DDBJ whole genome shotgun (WGS) entry which is preliminary data.</text>
</comment>
<keyword evidence="1" id="KW-1133">Transmembrane helix</keyword>
<sequence length="376" mass="39133">MPARDNRIAVSRDGRTVVLTLSGSWTMTGQPPRLRDLLAQPAKAEGTTLTVRVRDLERWDATLPAFLYALKAEAARRGQKLRLDGLPESLTAALELADKSDRPAPRNKASDGGFASRVGLGTLAELRRLRTVVGFLGDVMLELFAPRRGVRQRPRAAETLALFRDAGAGTLAIVSIVTLLVGAILAFVGAVQLRNFGAGILVADLVGIAMARELAAVMTAIVVAGRTGASYAARLAAMQGNEEIDALKTLGISPVAYLVVPRVLALSAMMPLLYIYGTAMGLLGGMLIAIGVLDLSTVAYLEQTRGAIGGANFALGFVKSITFGLLVAAVGCRCGLAAGRSAADVGKAATDAVVISIVGIILLDAVFAVCANALDI</sequence>